<name>A0A1F6CKK9_HANXR</name>
<accession>A0A1F6CKK9</accession>
<evidence type="ECO:0000313" key="2">
    <source>
        <dbReference type="EMBL" id="OGG49783.1"/>
    </source>
</evidence>
<feature type="domain" description="Gfo/Idh/MocA-like oxidoreductase C-terminal" evidence="1">
    <location>
        <begin position="42"/>
        <end position="87"/>
    </location>
</feature>
<dbReference type="AlphaFoldDB" id="A0A1F6CKK9"/>
<dbReference type="Gene3D" id="3.30.360.10">
    <property type="entry name" value="Dihydrodipicolinate Reductase, domain 2"/>
    <property type="match status" value="1"/>
</dbReference>
<evidence type="ECO:0000313" key="3">
    <source>
        <dbReference type="Proteomes" id="UP000178606"/>
    </source>
</evidence>
<sequence length="98" mass="10599">MPKKPLRLAVVSCGAIAQAHLRGIAACRDGEVLAEGGPDPFAEQMREFVSAVLEGREPGNSGRDVLPSLAVIDAAYKSVEERRAVELRQDEGGRWEIQ</sequence>
<dbReference type="Proteomes" id="UP000178606">
    <property type="component" value="Unassembled WGS sequence"/>
</dbReference>
<organism evidence="2 3">
    <name type="scientific">Handelsmanbacteria sp. (strain RIFCSPLOWO2_12_FULL_64_10)</name>
    <dbReference type="NCBI Taxonomy" id="1817868"/>
    <lineage>
        <taxon>Bacteria</taxon>
        <taxon>Candidatus Handelsmaniibacteriota</taxon>
    </lineage>
</organism>
<evidence type="ECO:0000259" key="1">
    <source>
        <dbReference type="Pfam" id="PF02894"/>
    </source>
</evidence>
<protein>
    <recommendedName>
        <fullName evidence="1">Gfo/Idh/MocA-like oxidoreductase C-terminal domain-containing protein</fullName>
    </recommendedName>
</protein>
<comment type="caution">
    <text evidence="2">The sequence shown here is derived from an EMBL/GenBank/DDBJ whole genome shotgun (WGS) entry which is preliminary data.</text>
</comment>
<dbReference type="Pfam" id="PF02894">
    <property type="entry name" value="GFO_IDH_MocA_C"/>
    <property type="match status" value="1"/>
</dbReference>
<dbReference type="InterPro" id="IPR004104">
    <property type="entry name" value="Gfo/Idh/MocA-like_OxRdtase_C"/>
</dbReference>
<gene>
    <name evidence="2" type="ORF">A3F84_23210</name>
</gene>
<proteinExistence type="predicted"/>
<reference evidence="2 3" key="1">
    <citation type="journal article" date="2016" name="Nat. Commun.">
        <title>Thousands of microbial genomes shed light on interconnected biogeochemical processes in an aquifer system.</title>
        <authorList>
            <person name="Anantharaman K."/>
            <person name="Brown C.T."/>
            <person name="Hug L.A."/>
            <person name="Sharon I."/>
            <person name="Castelle C.J."/>
            <person name="Probst A.J."/>
            <person name="Thomas B.C."/>
            <person name="Singh A."/>
            <person name="Wilkins M.J."/>
            <person name="Karaoz U."/>
            <person name="Brodie E.L."/>
            <person name="Williams K.H."/>
            <person name="Hubbard S.S."/>
            <person name="Banfield J.F."/>
        </authorList>
    </citation>
    <scope>NUCLEOTIDE SEQUENCE [LARGE SCALE GENOMIC DNA]</scope>
    <source>
        <strain evidence="3">RIFCSPLOWO2_12_FULL_64_10</strain>
    </source>
</reference>
<dbReference type="EMBL" id="MFKF01000223">
    <property type="protein sequence ID" value="OGG49783.1"/>
    <property type="molecule type" value="Genomic_DNA"/>
</dbReference>